<dbReference type="Proteomes" id="UP001307889">
    <property type="component" value="Chromosome 8"/>
</dbReference>
<evidence type="ECO:0000256" key="1">
    <source>
        <dbReference type="SAM" id="MobiDB-lite"/>
    </source>
</evidence>
<dbReference type="EMBL" id="AP028916">
    <property type="protein sequence ID" value="BES97665.1"/>
    <property type="molecule type" value="Genomic_DNA"/>
</dbReference>
<keyword evidence="3" id="KW-1185">Reference proteome</keyword>
<reference evidence="2 3" key="1">
    <citation type="submission" date="2023-09" db="EMBL/GenBank/DDBJ databases">
        <title>Nesidiocoris tenuis whole genome shotgun sequence.</title>
        <authorList>
            <person name="Shibata T."/>
            <person name="Shimoda M."/>
            <person name="Kobayashi T."/>
            <person name="Uehara T."/>
        </authorList>
    </citation>
    <scope>NUCLEOTIDE SEQUENCE [LARGE SCALE GENOMIC DNA]</scope>
    <source>
        <strain evidence="2 3">Japan</strain>
    </source>
</reference>
<protein>
    <submittedName>
        <fullName evidence="2">Uncharacterized protein</fullName>
    </submittedName>
</protein>
<evidence type="ECO:0000313" key="3">
    <source>
        <dbReference type="Proteomes" id="UP001307889"/>
    </source>
</evidence>
<sequence>MLNAALQIQMQSFHFRTLSSASQQMNPIDRDAGTHCVTTMTSFQGRSTPIDDETPSARLSQKHPTRTEIRKSARSGGRSKVEDWLLHSK</sequence>
<organism evidence="2 3">
    <name type="scientific">Nesidiocoris tenuis</name>
    <dbReference type="NCBI Taxonomy" id="355587"/>
    <lineage>
        <taxon>Eukaryota</taxon>
        <taxon>Metazoa</taxon>
        <taxon>Ecdysozoa</taxon>
        <taxon>Arthropoda</taxon>
        <taxon>Hexapoda</taxon>
        <taxon>Insecta</taxon>
        <taxon>Pterygota</taxon>
        <taxon>Neoptera</taxon>
        <taxon>Paraneoptera</taxon>
        <taxon>Hemiptera</taxon>
        <taxon>Heteroptera</taxon>
        <taxon>Panheteroptera</taxon>
        <taxon>Cimicomorpha</taxon>
        <taxon>Miridae</taxon>
        <taxon>Dicyphina</taxon>
        <taxon>Nesidiocoris</taxon>
    </lineage>
</organism>
<proteinExistence type="predicted"/>
<feature type="compositionally biased region" description="Basic and acidic residues" evidence="1">
    <location>
        <begin position="79"/>
        <end position="89"/>
    </location>
</feature>
<name>A0ABN7B3A6_9HEMI</name>
<accession>A0ABN7B3A6</accession>
<evidence type="ECO:0000313" key="2">
    <source>
        <dbReference type="EMBL" id="BES97665.1"/>
    </source>
</evidence>
<feature type="region of interest" description="Disordered" evidence="1">
    <location>
        <begin position="44"/>
        <end position="89"/>
    </location>
</feature>
<gene>
    <name evidence="2" type="ORF">NTJ_10479</name>
</gene>